<name>A0A0J6S0C2_9HYPH</name>
<dbReference type="EMBL" id="LABX01000365">
    <property type="protein sequence ID" value="KMO27003.1"/>
    <property type="molecule type" value="Genomic_DNA"/>
</dbReference>
<dbReference type="InterPro" id="IPR010231">
    <property type="entry name" value="SUF_FeS_clus_asmbl_SufB"/>
</dbReference>
<organism evidence="4 5">
    <name type="scientific">Methylobacterium aquaticum</name>
    <dbReference type="NCBI Taxonomy" id="270351"/>
    <lineage>
        <taxon>Bacteria</taxon>
        <taxon>Pseudomonadati</taxon>
        <taxon>Pseudomonadota</taxon>
        <taxon>Alphaproteobacteria</taxon>
        <taxon>Hyphomicrobiales</taxon>
        <taxon>Methylobacteriaceae</taxon>
        <taxon>Methylobacterium</taxon>
    </lineage>
</organism>
<evidence type="ECO:0000259" key="2">
    <source>
        <dbReference type="Pfam" id="PF01458"/>
    </source>
</evidence>
<comment type="similarity">
    <text evidence="1">Belongs to the iron-sulfur cluster assembly SufBD family.</text>
</comment>
<evidence type="ECO:0000259" key="3">
    <source>
        <dbReference type="Pfam" id="PF19295"/>
    </source>
</evidence>
<evidence type="ECO:0000256" key="1">
    <source>
        <dbReference type="ARBA" id="ARBA00043967"/>
    </source>
</evidence>
<gene>
    <name evidence="4" type="ORF">VP06_32160</name>
</gene>
<dbReference type="NCBIfam" id="NF008773">
    <property type="entry name" value="PRK11814.1"/>
    <property type="match status" value="1"/>
</dbReference>
<evidence type="ECO:0000313" key="4">
    <source>
        <dbReference type="EMBL" id="KMO27003.1"/>
    </source>
</evidence>
<accession>A0A0J6S0C2</accession>
<dbReference type="PANTHER" id="PTHR30508">
    <property type="entry name" value="FES CLUSTER ASSEMBLY PROTEIN SUF"/>
    <property type="match status" value="1"/>
</dbReference>
<dbReference type="InterPro" id="IPR045595">
    <property type="entry name" value="SufBD_N"/>
</dbReference>
<evidence type="ECO:0000313" key="5">
    <source>
        <dbReference type="Proteomes" id="UP000035929"/>
    </source>
</evidence>
<feature type="domain" description="SUF system FeS cluster assembly SufBD core" evidence="2">
    <location>
        <begin position="218"/>
        <end position="460"/>
    </location>
</feature>
<reference evidence="4 5" key="1">
    <citation type="submission" date="2015-03" db="EMBL/GenBank/DDBJ databases">
        <title>Genome sequencing of Methylobacterium aquaticum DSM16371 type strain.</title>
        <authorList>
            <person name="Chaudhry V."/>
            <person name="Patil P.B."/>
        </authorList>
    </citation>
    <scope>NUCLEOTIDE SEQUENCE [LARGE SCALE GENOMIC DNA]</scope>
    <source>
        <strain evidence="4 5">DSM 16371</strain>
    </source>
</reference>
<dbReference type="SUPFAM" id="SSF101960">
    <property type="entry name" value="Stabilizer of iron transporter SufD"/>
    <property type="match status" value="1"/>
</dbReference>
<dbReference type="InterPro" id="IPR055346">
    <property type="entry name" value="Fe-S_cluster_assembly_SufBD"/>
</dbReference>
<dbReference type="Pfam" id="PF19295">
    <property type="entry name" value="SufBD_N"/>
    <property type="match status" value="1"/>
</dbReference>
<dbReference type="OrthoDB" id="9803529at2"/>
<sequence length="489" mass="54833">MPAVQETVDRVRAIDVDQYKYGFETTIEMEKSEKGLSEDVIRFISAKKDEPEWMLEWRLDAYRRWLTMKEPNWARVEYDTINYNELYYYAAPKRKAAQSLDEIDPEILKTYEKLGIPLREVELLEGIAPERRVAVDAVFDSVSVATTFKAELAKAGVIFMPISEALREHPELVRKYLGSVVPVTDNFFATLNSAVFSDGSFVYIPPGVRCPMELSTYFRINERDTGQFERTLIIADKGSYVSYLEGCTAPRRDDNQLHAAVVELVALDDAEIKYSTVQNWYPGDSQGRGGIYNFVTKRGDCRGANSKISWTQVETGSAITWKYPSCILRGDNSRGEFYSIAVSNGMQQVDSGTKMIHLGKNTTSRIISKGISAGRSQNTYRGLVSAHKKAKGARNFTNCDSLLIGDQCGAHTVPYIESKTASAVFEHEATTSKISEDQKFYCQQRGLSEEEATALIVNGFVRDVLQQLPMEFAVEAQKLISISLEGSVG</sequence>
<protein>
    <submittedName>
        <fullName evidence="4">Cysteine desulfurase</fullName>
    </submittedName>
</protein>
<dbReference type="RefSeq" id="WP_048467873.1">
    <property type="nucleotide sequence ID" value="NZ_JBNTQU010000001.1"/>
</dbReference>
<dbReference type="NCBIfam" id="TIGR01980">
    <property type="entry name" value="sufB"/>
    <property type="match status" value="1"/>
</dbReference>
<dbReference type="InterPro" id="IPR000825">
    <property type="entry name" value="SUF_FeS_clus_asmbl_SufBD_core"/>
</dbReference>
<dbReference type="AlphaFoldDB" id="A0A0J6S0C2"/>
<dbReference type="PATRIC" id="fig|270351.6.peg.5228"/>
<dbReference type="InterPro" id="IPR037284">
    <property type="entry name" value="SUF_FeS_clus_asmbl_SufBD_sf"/>
</dbReference>
<dbReference type="Proteomes" id="UP000035929">
    <property type="component" value="Unassembled WGS sequence"/>
</dbReference>
<dbReference type="PANTHER" id="PTHR30508:SF1">
    <property type="entry name" value="UPF0051 PROTEIN ABCI8, CHLOROPLASTIC-RELATED"/>
    <property type="match status" value="1"/>
</dbReference>
<proteinExistence type="inferred from homology"/>
<dbReference type="GO" id="GO:0016226">
    <property type="term" value="P:iron-sulfur cluster assembly"/>
    <property type="evidence" value="ECO:0007669"/>
    <property type="project" value="InterPro"/>
</dbReference>
<dbReference type="Pfam" id="PF01458">
    <property type="entry name" value="SUFBD_core"/>
    <property type="match status" value="1"/>
</dbReference>
<feature type="domain" description="SUF system FeS cluster assembly SufBD N-terminal" evidence="3">
    <location>
        <begin position="150"/>
        <end position="209"/>
    </location>
</feature>
<comment type="caution">
    <text evidence="4">The sequence shown here is derived from an EMBL/GenBank/DDBJ whole genome shotgun (WGS) entry which is preliminary data.</text>
</comment>